<evidence type="ECO:0000313" key="2">
    <source>
        <dbReference type="Proteomes" id="UP000244855"/>
    </source>
</evidence>
<keyword evidence="2" id="KW-1185">Reference proteome</keyword>
<organism evidence="1 2">
    <name type="scientific">Periconia macrospinosa</name>
    <dbReference type="NCBI Taxonomy" id="97972"/>
    <lineage>
        <taxon>Eukaryota</taxon>
        <taxon>Fungi</taxon>
        <taxon>Dikarya</taxon>
        <taxon>Ascomycota</taxon>
        <taxon>Pezizomycotina</taxon>
        <taxon>Dothideomycetes</taxon>
        <taxon>Pleosporomycetidae</taxon>
        <taxon>Pleosporales</taxon>
        <taxon>Massarineae</taxon>
        <taxon>Periconiaceae</taxon>
        <taxon>Periconia</taxon>
    </lineage>
</organism>
<dbReference type="EMBL" id="KZ805575">
    <property type="protein sequence ID" value="PVH93655.1"/>
    <property type="molecule type" value="Genomic_DNA"/>
</dbReference>
<dbReference type="STRING" id="97972.A0A2V1D6I6"/>
<dbReference type="InterPro" id="IPR032675">
    <property type="entry name" value="LRR_dom_sf"/>
</dbReference>
<gene>
    <name evidence="1" type="ORF">DM02DRAFT_619146</name>
</gene>
<reference evidence="1 2" key="1">
    <citation type="journal article" date="2018" name="Sci. Rep.">
        <title>Comparative genomics provides insights into the lifestyle and reveals functional heterogeneity of dark septate endophytic fungi.</title>
        <authorList>
            <person name="Knapp D.G."/>
            <person name="Nemeth J.B."/>
            <person name="Barry K."/>
            <person name="Hainaut M."/>
            <person name="Henrissat B."/>
            <person name="Johnson J."/>
            <person name="Kuo A."/>
            <person name="Lim J.H.P."/>
            <person name="Lipzen A."/>
            <person name="Nolan M."/>
            <person name="Ohm R.A."/>
            <person name="Tamas L."/>
            <person name="Grigoriev I.V."/>
            <person name="Spatafora J.W."/>
            <person name="Nagy L.G."/>
            <person name="Kovacs G.M."/>
        </authorList>
    </citation>
    <scope>NUCLEOTIDE SEQUENCE [LARGE SCALE GENOMIC DNA]</scope>
    <source>
        <strain evidence="1 2">DSE2036</strain>
    </source>
</reference>
<proteinExistence type="predicted"/>
<name>A0A2V1D6I6_9PLEO</name>
<dbReference type="SUPFAM" id="SSF52047">
    <property type="entry name" value="RNI-like"/>
    <property type="match status" value="1"/>
</dbReference>
<protein>
    <recommendedName>
        <fullName evidence="3">F-box domain-containing protein</fullName>
    </recommendedName>
</protein>
<dbReference type="Proteomes" id="UP000244855">
    <property type="component" value="Unassembled WGS sequence"/>
</dbReference>
<evidence type="ECO:0008006" key="3">
    <source>
        <dbReference type="Google" id="ProtNLM"/>
    </source>
</evidence>
<sequence>MLATGEETRVPHATPTLMGLSQELRREICEHLRSKDLANVCLVNKTLHDAAVRALYRNISLKLSDEAGLKRVSNLLSRENPGVDHIQTIRLISPCENNCDRQFRKQMFSAMMYFLNGLPRDQLKCFSWDSAHTWRADLTTLLLKRQRKLKYVEIHPTNHELPCLQQQLEDDPGLFKGIENAESLYFHPKQMCCLDTAKMMLKHAKRVKILKLSNDKLSDEIKQTSTNDEGVVTDPVFTKLFSHFKEPGVDPLRLTSLSFRHVDFEQTKANYAQVMVFENLKRLRLNNCYGPELFLESMMQPERGCTARLEELIIRNHQGDREHQLPQTLDAFLASFKGLKNLQLWLVNPGVLPAPRSITWHGETLETLYVGVRIRPRDPKGNWESYTGPDQLKQLATSLPHLKQLALSIADWPNVMQCQIGLTSSDFDTNILSPLAELPKLQVLNILNWPAVGADCDMPIDAYRALLRRHASAFFGAFKEAQVIAQPTTKPDSLRVLVFGEHKDFENRLDGLNSSDQEPRLPRFVFARGKGKQWWNHTEDEVAALCVWEHQIEDLGVRTDLLKNNFKIRPSWGPEDDW</sequence>
<evidence type="ECO:0000313" key="1">
    <source>
        <dbReference type="EMBL" id="PVH93655.1"/>
    </source>
</evidence>
<dbReference type="Gene3D" id="3.80.10.10">
    <property type="entry name" value="Ribonuclease Inhibitor"/>
    <property type="match status" value="1"/>
</dbReference>
<dbReference type="AlphaFoldDB" id="A0A2V1D6I6"/>
<accession>A0A2V1D6I6</accession>
<dbReference type="OrthoDB" id="3793415at2759"/>